<name>A0ABX4KFN9_NOSLI</name>
<dbReference type="Proteomes" id="UP000222523">
    <property type="component" value="Unassembled WGS sequence"/>
</dbReference>
<reference evidence="2 3" key="1">
    <citation type="submission" date="2015-02" db="EMBL/GenBank/DDBJ databases">
        <title>Nostoc linckia genome annotation.</title>
        <authorList>
            <person name="Zhou Z."/>
        </authorList>
    </citation>
    <scope>NUCLEOTIDE SEQUENCE [LARGE SCALE GENOMIC DNA]</scope>
    <source>
        <strain evidence="3">z7</strain>
    </source>
</reference>
<dbReference type="RefSeq" id="WP_143861945.1">
    <property type="nucleotide sequence ID" value="NZ_LAHC01000089.1"/>
</dbReference>
<feature type="compositionally biased region" description="Polar residues" evidence="1">
    <location>
        <begin position="14"/>
        <end position="24"/>
    </location>
</feature>
<evidence type="ECO:0000313" key="2">
    <source>
        <dbReference type="EMBL" id="PHJ92869.1"/>
    </source>
</evidence>
<organism evidence="2 3">
    <name type="scientific">Nostoc linckia z7</name>
    <dbReference type="NCBI Taxonomy" id="1628745"/>
    <lineage>
        <taxon>Bacteria</taxon>
        <taxon>Bacillati</taxon>
        <taxon>Cyanobacteriota</taxon>
        <taxon>Cyanophyceae</taxon>
        <taxon>Nostocales</taxon>
        <taxon>Nostocaceae</taxon>
        <taxon>Nostoc</taxon>
    </lineage>
</organism>
<evidence type="ECO:0000313" key="3">
    <source>
        <dbReference type="Proteomes" id="UP000222523"/>
    </source>
</evidence>
<evidence type="ECO:0008006" key="4">
    <source>
        <dbReference type="Google" id="ProtNLM"/>
    </source>
</evidence>
<protein>
    <recommendedName>
        <fullName evidence="4">Lipoprotein</fullName>
    </recommendedName>
</protein>
<dbReference type="GeneID" id="57097324"/>
<feature type="region of interest" description="Disordered" evidence="1">
    <location>
        <begin position="1"/>
        <end position="25"/>
    </location>
</feature>
<proteinExistence type="predicted"/>
<evidence type="ECO:0000256" key="1">
    <source>
        <dbReference type="SAM" id="MobiDB-lite"/>
    </source>
</evidence>
<keyword evidence="3" id="KW-1185">Reference proteome</keyword>
<accession>A0ABX4KFN9</accession>
<dbReference type="EMBL" id="LAHC01000089">
    <property type="protein sequence ID" value="PHJ92869.1"/>
    <property type="molecule type" value="Genomic_DNA"/>
</dbReference>
<gene>
    <name evidence="2" type="ORF">VF04_27905</name>
</gene>
<sequence length="119" mass="13342">MQYSLHGGFYRNRAGQNQDGTNETVPREGVSEMKHLILAAILITLSACADATPQRFLTSQEPQQYEKCIQHQYNNDAPEKAPQAPDHVLCLEYAVLAGSAAPQEADRILLALERERQYK</sequence>
<comment type="caution">
    <text evidence="2">The sequence shown here is derived from an EMBL/GenBank/DDBJ whole genome shotgun (WGS) entry which is preliminary data.</text>
</comment>